<evidence type="ECO:0000259" key="8">
    <source>
        <dbReference type="Pfam" id="PF01694"/>
    </source>
</evidence>
<dbReference type="HAMAP" id="MF_01594">
    <property type="entry name" value="Rhomboid_GlpG"/>
    <property type="match status" value="1"/>
</dbReference>
<reference evidence="10 11" key="1">
    <citation type="submission" date="2011-08" db="EMBL/GenBank/DDBJ databases">
        <authorList>
            <person name="Weinstock G."/>
            <person name="Sodergren E."/>
            <person name="Clifton S."/>
            <person name="Fulton L."/>
            <person name="Fulton B."/>
            <person name="Courtney L."/>
            <person name="Fronick C."/>
            <person name="Harrison M."/>
            <person name="Strong C."/>
            <person name="Farmer C."/>
            <person name="Delahaunty K."/>
            <person name="Markovic C."/>
            <person name="Hall O."/>
            <person name="Minx P."/>
            <person name="Tomlinson C."/>
            <person name="Mitreva M."/>
            <person name="Hou S."/>
            <person name="Chen J."/>
            <person name="Wollam A."/>
            <person name="Pepin K.H."/>
            <person name="Johnson M."/>
            <person name="Bhonagiri V."/>
            <person name="Zhang X."/>
            <person name="Suruliraj S."/>
            <person name="Warren W."/>
            <person name="Chinwalla A."/>
            <person name="Mardis E.R."/>
            <person name="Wilson R.K."/>
        </authorList>
    </citation>
    <scope>NUCLEOTIDE SEQUENCE [LARGE SCALE GENOMIC DNA]</scope>
    <source>
        <strain evidence="10 11">ATCC 51873</strain>
    </source>
</reference>
<evidence type="ECO:0000256" key="4">
    <source>
        <dbReference type="ARBA" id="ARBA00022692"/>
    </source>
</evidence>
<feature type="transmembrane region" description="Helical" evidence="7">
    <location>
        <begin position="154"/>
        <end position="173"/>
    </location>
</feature>
<dbReference type="EC" id="3.4.21.105" evidence="7"/>
<evidence type="ECO:0000256" key="6">
    <source>
        <dbReference type="ARBA" id="ARBA00023136"/>
    </source>
</evidence>
<keyword evidence="7" id="KW-0378">Hydrolase</keyword>
<dbReference type="SUPFAM" id="SSF144091">
    <property type="entry name" value="Rhomboid-like"/>
    <property type="match status" value="1"/>
</dbReference>
<evidence type="ECO:0000313" key="10">
    <source>
        <dbReference type="EMBL" id="EHM37720.1"/>
    </source>
</evidence>
<dbReference type="InterPro" id="IPR023662">
    <property type="entry name" value="Rhomboid_protease_GlpG"/>
</dbReference>
<dbReference type="Pfam" id="PF01694">
    <property type="entry name" value="Rhomboid"/>
    <property type="match status" value="1"/>
</dbReference>
<evidence type="ECO:0000256" key="3">
    <source>
        <dbReference type="ARBA" id="ARBA00022519"/>
    </source>
</evidence>
<protein>
    <recommendedName>
        <fullName evidence="7">Rhomboid protease GlpG</fullName>
        <ecNumber evidence="7">3.4.21.105</ecNumber>
    </recommendedName>
    <alternativeName>
        <fullName evidence="7">Intramembrane serine protease</fullName>
    </alternativeName>
</protein>
<evidence type="ECO:0000259" key="9">
    <source>
        <dbReference type="Pfam" id="PF12122"/>
    </source>
</evidence>
<comment type="subcellular location">
    <subcellularLocation>
        <location evidence="7">Cell membrane</location>
        <topology evidence="7">Multi-pass membrane protein</topology>
    </subcellularLocation>
    <subcellularLocation>
        <location evidence="1">Membrane</location>
        <topology evidence="1">Multi-pass membrane protein</topology>
    </subcellularLocation>
</comment>
<evidence type="ECO:0000256" key="7">
    <source>
        <dbReference type="HAMAP-Rule" id="MF_01594"/>
    </source>
</evidence>
<dbReference type="NCBIfam" id="NF008155">
    <property type="entry name" value="PRK10907.1"/>
    <property type="match status" value="1"/>
</dbReference>
<comment type="function">
    <text evidence="7">Rhomboid-type serine protease that catalyzes intramembrane proteolysis.</text>
</comment>
<dbReference type="InterPro" id="IPR035952">
    <property type="entry name" value="Rhomboid-like_sf"/>
</dbReference>
<dbReference type="InterPro" id="IPR022764">
    <property type="entry name" value="Peptidase_S54_rhomboid_dom"/>
</dbReference>
<comment type="catalytic activity">
    <reaction evidence="7">
        <text>Cleaves type-1 transmembrane domains using a catalytic dyad composed of serine and histidine that are contributed by different transmembrane domains.</text>
        <dbReference type="EC" id="3.4.21.105"/>
    </reaction>
</comment>
<dbReference type="GO" id="GO:0005886">
    <property type="term" value="C:plasma membrane"/>
    <property type="evidence" value="ECO:0007669"/>
    <property type="project" value="UniProtKB-SubCell"/>
</dbReference>
<dbReference type="PANTHER" id="PTHR43066:SF26">
    <property type="entry name" value="RHOMBOID PROTEASE GLPG"/>
    <property type="match status" value="1"/>
</dbReference>
<dbReference type="InterPro" id="IPR038236">
    <property type="entry name" value="GlpG_N_sf"/>
</dbReference>
<feature type="active site" evidence="7">
    <location>
        <position position="265"/>
    </location>
</feature>
<dbReference type="AlphaFoldDB" id="G9YDL0"/>
<comment type="similarity">
    <text evidence="7">Belongs to the peptidase S54 family.</text>
</comment>
<name>G9YDL0_HAFAL</name>
<keyword evidence="2 7" id="KW-1003">Cell membrane</keyword>
<dbReference type="GO" id="GO:0006508">
    <property type="term" value="P:proteolysis"/>
    <property type="evidence" value="ECO:0007669"/>
    <property type="project" value="UniProtKB-UniRule"/>
</dbReference>
<comment type="caution">
    <text evidence="7">Lacks conserved residue(s) required for the propagation of feature annotation.</text>
</comment>
<organism evidence="10 11">
    <name type="scientific">Hafnia alvei ATCC 51873</name>
    <dbReference type="NCBI Taxonomy" id="1002364"/>
    <lineage>
        <taxon>Bacteria</taxon>
        <taxon>Pseudomonadati</taxon>
        <taxon>Pseudomonadota</taxon>
        <taxon>Gammaproteobacteria</taxon>
        <taxon>Enterobacterales</taxon>
        <taxon>Hafniaceae</taxon>
        <taxon>Hafnia</taxon>
    </lineage>
</organism>
<dbReference type="InterPro" id="IPR022732">
    <property type="entry name" value="Peptidase_S54_GlpG_N"/>
</dbReference>
<accession>G9YDL0</accession>
<keyword evidence="7" id="KW-0720">Serine protease</keyword>
<dbReference type="Proteomes" id="UP000005959">
    <property type="component" value="Unassembled WGS sequence"/>
</dbReference>
<feature type="domain" description="Peptidase S54 rhomboid" evidence="8">
    <location>
        <begin position="144"/>
        <end position="278"/>
    </location>
</feature>
<evidence type="ECO:0000256" key="5">
    <source>
        <dbReference type="ARBA" id="ARBA00022989"/>
    </source>
</evidence>
<keyword evidence="4 7" id="KW-0812">Transmembrane</keyword>
<sequence length="288" mass="32629">MRCYFNKQVFMVRIISLSNPRLAQAFIDYMATQGVRLELEVHNDEVVLWLADDSRQAQVEQELARFLQEPLHPRYQAASWHSGSTHSGLKYSNFSYLKSFTRQTGPLTVGITAICVVVYLLMVVLGDAAVMNWLAWPADSSQYFQVWRWVSHAFLHFSAVHIIFNLMWWWYLGGQVEKRLGAGKLLQIALVSAFMSGWAQSLFSGSNFGGLSGVVYALMGYVWWCGERSPQMGVNMPRGLMVISVLWLVAGHFDWFGMSVANGAHIAGLVIGLLMAFWDTHHQRKNNA</sequence>
<dbReference type="Gene3D" id="1.20.1540.10">
    <property type="entry name" value="Rhomboid-like"/>
    <property type="match status" value="1"/>
</dbReference>
<feature type="active site" description="Nucleophile" evidence="7">
    <location>
        <position position="212"/>
    </location>
</feature>
<dbReference type="Gene3D" id="3.30.70.2350">
    <property type="match status" value="1"/>
</dbReference>
<dbReference type="EMBL" id="AGCI01000113">
    <property type="protein sequence ID" value="EHM37720.1"/>
    <property type="molecule type" value="Genomic_DNA"/>
</dbReference>
<dbReference type="Pfam" id="PF12122">
    <property type="entry name" value="Rhomboid_N"/>
    <property type="match status" value="1"/>
</dbReference>
<feature type="transmembrane region" description="Helical" evidence="7">
    <location>
        <begin position="259"/>
        <end position="278"/>
    </location>
</feature>
<evidence type="ECO:0000313" key="11">
    <source>
        <dbReference type="Proteomes" id="UP000005959"/>
    </source>
</evidence>
<dbReference type="GO" id="GO:0004252">
    <property type="term" value="F:serine-type endopeptidase activity"/>
    <property type="evidence" value="ECO:0007669"/>
    <property type="project" value="UniProtKB-UniRule"/>
</dbReference>
<gene>
    <name evidence="7" type="primary">glpG</name>
    <name evidence="10" type="ORF">HMPREF0454_04713</name>
</gene>
<comment type="caution">
    <text evidence="10">The sequence shown here is derived from an EMBL/GenBank/DDBJ whole genome shotgun (WGS) entry which is preliminary data.</text>
</comment>
<keyword evidence="5 7" id="KW-1133">Transmembrane helix</keyword>
<dbReference type="PANTHER" id="PTHR43066">
    <property type="entry name" value="RHOMBOID-RELATED PROTEIN"/>
    <property type="match status" value="1"/>
</dbReference>
<feature type="transmembrane region" description="Helical" evidence="7">
    <location>
        <begin position="107"/>
        <end position="134"/>
    </location>
</feature>
<feature type="transmembrane region" description="Helical" evidence="7">
    <location>
        <begin position="208"/>
        <end position="224"/>
    </location>
</feature>
<dbReference type="NCBIfam" id="TIGR04239">
    <property type="entry name" value="rhombo_GlpG"/>
    <property type="match status" value="1"/>
</dbReference>
<keyword evidence="3" id="KW-0997">Cell inner membrane</keyword>
<keyword evidence="6 7" id="KW-0472">Membrane</keyword>
<dbReference type="HOGENOM" id="CLU_058989_0_0_6"/>
<proteinExistence type="inferred from homology"/>
<keyword evidence="7 10" id="KW-0645">Protease</keyword>
<dbReference type="PATRIC" id="fig|1002364.3.peg.4236"/>
<evidence type="ECO:0000256" key="2">
    <source>
        <dbReference type="ARBA" id="ARBA00022475"/>
    </source>
</evidence>
<feature type="domain" description="Peptidase S54 GlpG peptidase N-terminal" evidence="9">
    <location>
        <begin position="11"/>
        <end position="94"/>
    </location>
</feature>
<evidence type="ECO:0000256" key="1">
    <source>
        <dbReference type="ARBA" id="ARBA00004141"/>
    </source>
</evidence>